<dbReference type="Proteomes" id="UP000243217">
    <property type="component" value="Unassembled WGS sequence"/>
</dbReference>
<dbReference type="AlphaFoldDB" id="A0A1V9ZH36"/>
<feature type="transmembrane region" description="Helical" evidence="1">
    <location>
        <begin position="30"/>
        <end position="51"/>
    </location>
</feature>
<reference evidence="2 3" key="1">
    <citation type="journal article" date="2014" name="Genome Biol. Evol.">
        <title>The secreted proteins of Achlya hypogyna and Thraustotheca clavata identify the ancestral oomycete secretome and reveal gene acquisitions by horizontal gene transfer.</title>
        <authorList>
            <person name="Misner I."/>
            <person name="Blouin N."/>
            <person name="Leonard G."/>
            <person name="Richards T.A."/>
            <person name="Lane C.E."/>
        </authorList>
    </citation>
    <scope>NUCLEOTIDE SEQUENCE [LARGE SCALE GENOMIC DNA]</scope>
    <source>
        <strain evidence="2 3">ATCC 34112</strain>
    </source>
</reference>
<evidence type="ECO:0000313" key="3">
    <source>
        <dbReference type="Proteomes" id="UP000243217"/>
    </source>
</evidence>
<keyword evidence="1" id="KW-0812">Transmembrane</keyword>
<name>A0A1V9ZH36_9STRA</name>
<evidence type="ECO:0000313" key="2">
    <source>
        <dbReference type="EMBL" id="OQR97312.1"/>
    </source>
</evidence>
<proteinExistence type="predicted"/>
<organism evidence="2 3">
    <name type="scientific">Thraustotheca clavata</name>
    <dbReference type="NCBI Taxonomy" id="74557"/>
    <lineage>
        <taxon>Eukaryota</taxon>
        <taxon>Sar</taxon>
        <taxon>Stramenopiles</taxon>
        <taxon>Oomycota</taxon>
        <taxon>Saprolegniomycetes</taxon>
        <taxon>Saprolegniales</taxon>
        <taxon>Achlyaceae</taxon>
        <taxon>Thraustotheca</taxon>
    </lineage>
</organism>
<keyword evidence="3" id="KW-1185">Reference proteome</keyword>
<gene>
    <name evidence="2" type="ORF">THRCLA_21957</name>
</gene>
<evidence type="ECO:0000256" key="1">
    <source>
        <dbReference type="SAM" id="Phobius"/>
    </source>
</evidence>
<keyword evidence="1" id="KW-1133">Transmembrane helix</keyword>
<feature type="transmembrane region" description="Helical" evidence="1">
    <location>
        <begin position="6"/>
        <end position="23"/>
    </location>
</feature>
<comment type="caution">
    <text evidence="2">The sequence shown here is derived from an EMBL/GenBank/DDBJ whole genome shotgun (WGS) entry which is preliminary data.</text>
</comment>
<protein>
    <submittedName>
        <fullName evidence="2">Uncharacterized protein</fullName>
    </submittedName>
</protein>
<accession>A0A1V9ZH36</accession>
<sequence>MGNYRFLFEIYFFVFGCFIPAGRKQEQIDAVLPSVIYTISIASSTLIYGFVRGYPSKPTTKVNSGKKFSGTRYNGVKTRAIFSAMKFLYPHFRSPTPEHGGSVHHLSNTLPRYKRSPTISFITLLESLDRNLNDVEYAIPDALERSPYCVNSLRITGPTGAISPQLLLARNPTAWCK</sequence>
<dbReference type="EMBL" id="JNBS01001920">
    <property type="protein sequence ID" value="OQR97312.1"/>
    <property type="molecule type" value="Genomic_DNA"/>
</dbReference>
<keyword evidence="1" id="KW-0472">Membrane</keyword>